<feature type="transmembrane region" description="Helical" evidence="3">
    <location>
        <begin position="847"/>
        <end position="869"/>
    </location>
</feature>
<dbReference type="OrthoDB" id="2386367at2759"/>
<protein>
    <recommendedName>
        <fullName evidence="4">Major facilitator superfamily (MFS) profile domain-containing protein</fullName>
    </recommendedName>
</protein>
<sequence>MAIKFPFHPGHIASWLAEKEDEARNFDELVNKFTRSGVEIEDASIAFHLSETRPTACFFYKGLDDVDLYLEGLNSFLNGNEPDLPLEPSPSIYRNHDEVLQLFDYQRIFLHYAWEQGSPFTFIAAEATGFDGPCLIRLSRGIDGMSLFVPPGEPRDQRVSADGAAAEVRWTSAPSGSDSSTSRSELRAIRRVAGNVPPPRRRSRGFLGWFQGRNTSSRSVSIDSDGSMLMVAASSDLGIGPPSPTVSWDFRTVEDENQTSSTRYRGSPSHPSPAQEANENPKPSHGIRELPKRKVMEDAAHRLAKYEVGRRRPNSGPTKVLMVVGATGAVKWLDNFRLRLVSDEANGRSQTKSQTKWITAYVLHGEKGFALPYALTVVDTPGFGDTEGIRADRELQEQIRVFFSKGGDEGVDQLDGICFVVEAPSVRLTPTQVYIFNSVPSVFGSDVRDRIFALVTSADNQSPPVLAALREAGIPYKDYIKFNNSALFASTDRSDALSEAFWGIGIASFKTFFRKIRDTKPRKKECDVIDASTGRCLVCPLRCDWKEHVNGKYRFELTEEEETKTSDDAKAKHEQVTGKRLNAEGIVIALAREFNEEMAKFLILTQRAHACLRRLDEIALKPNPIGIADYIDILIQAEKQEARPDLRQRIKYLEDARAMAELALAMKDEFDPFQEYVKEFEEGRIGFSSKQGQLGLCDSFIEEALQLLHGHRTLDRWLFNSLFHPARTVSWLAEEEDEARNFGELVNKFTLSSTELYSVGLDPPDPNNFEIPPGNTGGFIDKLLETRDARPLLPYAFTPYVLFLAMDLGENPVKASEAVGEQVDQNEEEVHGCFEFFRKSSWRARGLILYGGLVTLFGFASFSIVVPFYPAVAERKGASSTTIGLIVGVFSLVAFLLGPIVGKYLPHIGLNRAICGGTLLSGVACISFG</sequence>
<dbReference type="SUPFAM" id="SSF103473">
    <property type="entry name" value="MFS general substrate transporter"/>
    <property type="match status" value="1"/>
</dbReference>
<evidence type="ECO:0000256" key="1">
    <source>
        <dbReference type="ARBA" id="ARBA00004141"/>
    </source>
</evidence>
<dbReference type="GO" id="GO:0022857">
    <property type="term" value="F:transmembrane transporter activity"/>
    <property type="evidence" value="ECO:0007669"/>
    <property type="project" value="InterPro"/>
</dbReference>
<feature type="domain" description="Major facilitator superfamily (MFS) profile" evidence="4">
    <location>
        <begin position="847"/>
        <end position="929"/>
    </location>
</feature>
<dbReference type="EMBL" id="CAJPEV010005339">
    <property type="protein sequence ID" value="CAG0903045.1"/>
    <property type="molecule type" value="Genomic_DNA"/>
</dbReference>
<dbReference type="AlphaFoldDB" id="A0A7R9FSP4"/>
<dbReference type="CDD" id="cd00882">
    <property type="entry name" value="Ras_like_GTPase"/>
    <property type="match status" value="1"/>
</dbReference>
<feature type="transmembrane region" description="Helical" evidence="3">
    <location>
        <begin position="881"/>
        <end position="902"/>
    </location>
</feature>
<dbReference type="SUPFAM" id="SSF52540">
    <property type="entry name" value="P-loop containing nucleoside triphosphate hydrolases"/>
    <property type="match status" value="1"/>
</dbReference>
<dbReference type="InterPro" id="IPR027417">
    <property type="entry name" value="P-loop_NTPase"/>
</dbReference>
<feature type="region of interest" description="Disordered" evidence="2">
    <location>
        <begin position="255"/>
        <end position="294"/>
    </location>
</feature>
<reference evidence="5" key="1">
    <citation type="submission" date="2020-11" db="EMBL/GenBank/DDBJ databases">
        <authorList>
            <person name="Tran Van P."/>
        </authorList>
    </citation>
    <scope>NUCLEOTIDE SEQUENCE</scope>
</reference>
<dbReference type="Gene3D" id="1.20.1250.20">
    <property type="entry name" value="MFS general substrate transporter like domains"/>
    <property type="match status" value="1"/>
</dbReference>
<evidence type="ECO:0000313" key="5">
    <source>
        <dbReference type="EMBL" id="CAD7253139.1"/>
    </source>
</evidence>
<dbReference type="InterPro" id="IPR036259">
    <property type="entry name" value="MFS_trans_sf"/>
</dbReference>
<evidence type="ECO:0000313" key="6">
    <source>
        <dbReference type="Proteomes" id="UP000677054"/>
    </source>
</evidence>
<evidence type="ECO:0000256" key="3">
    <source>
        <dbReference type="SAM" id="Phobius"/>
    </source>
</evidence>
<dbReference type="PROSITE" id="PS50850">
    <property type="entry name" value="MFS"/>
    <property type="match status" value="1"/>
</dbReference>
<dbReference type="Gene3D" id="3.40.50.300">
    <property type="entry name" value="P-loop containing nucleotide triphosphate hydrolases"/>
    <property type="match status" value="1"/>
</dbReference>
<keyword evidence="6" id="KW-1185">Reference proteome</keyword>
<dbReference type="PANTHER" id="PTHR32046:SF14">
    <property type="match status" value="1"/>
</dbReference>
<dbReference type="EMBL" id="LR904856">
    <property type="protein sequence ID" value="CAD7253139.1"/>
    <property type="molecule type" value="Genomic_DNA"/>
</dbReference>
<proteinExistence type="predicted"/>
<dbReference type="Proteomes" id="UP000677054">
    <property type="component" value="Unassembled WGS sequence"/>
</dbReference>
<accession>A0A7R9FSP4</accession>
<name>A0A7R9FSP4_9CRUS</name>
<organism evidence="5">
    <name type="scientific">Darwinula stevensoni</name>
    <dbReference type="NCBI Taxonomy" id="69355"/>
    <lineage>
        <taxon>Eukaryota</taxon>
        <taxon>Metazoa</taxon>
        <taxon>Ecdysozoa</taxon>
        <taxon>Arthropoda</taxon>
        <taxon>Crustacea</taxon>
        <taxon>Oligostraca</taxon>
        <taxon>Ostracoda</taxon>
        <taxon>Podocopa</taxon>
        <taxon>Podocopida</taxon>
        <taxon>Darwinulocopina</taxon>
        <taxon>Darwinuloidea</taxon>
        <taxon>Darwinulidae</taxon>
        <taxon>Darwinula</taxon>
    </lineage>
</organism>
<keyword evidence="3" id="KW-0812">Transmembrane</keyword>
<dbReference type="GO" id="GO:0016020">
    <property type="term" value="C:membrane"/>
    <property type="evidence" value="ECO:0007669"/>
    <property type="project" value="UniProtKB-SubCell"/>
</dbReference>
<gene>
    <name evidence="5" type="ORF">DSTB1V02_LOCUS12889</name>
</gene>
<keyword evidence="3" id="KW-1133">Transmembrane helix</keyword>
<evidence type="ECO:0000259" key="4">
    <source>
        <dbReference type="PROSITE" id="PS50850"/>
    </source>
</evidence>
<evidence type="ECO:0000256" key="2">
    <source>
        <dbReference type="SAM" id="MobiDB-lite"/>
    </source>
</evidence>
<comment type="subcellular location">
    <subcellularLocation>
        <location evidence="1">Membrane</location>
        <topology evidence="1">Multi-pass membrane protein</topology>
    </subcellularLocation>
</comment>
<keyword evidence="3" id="KW-0472">Membrane</keyword>
<dbReference type="InterPro" id="IPR020846">
    <property type="entry name" value="MFS_dom"/>
</dbReference>
<dbReference type="PANTHER" id="PTHR32046">
    <property type="entry name" value="G DOMAIN-CONTAINING PROTEIN"/>
    <property type="match status" value="1"/>
</dbReference>